<proteinExistence type="predicted"/>
<comment type="caution">
    <text evidence="1">The sequence shown here is derived from an EMBL/GenBank/DDBJ whole genome shotgun (WGS) entry which is preliminary data.</text>
</comment>
<reference evidence="1" key="1">
    <citation type="submission" date="2020-05" db="EMBL/GenBank/DDBJ databases">
        <title>Large-scale comparative analyses of tick genomes elucidate their genetic diversity and vector capacities.</title>
        <authorList>
            <person name="Jia N."/>
            <person name="Wang J."/>
            <person name="Shi W."/>
            <person name="Du L."/>
            <person name="Sun Y."/>
            <person name="Zhan W."/>
            <person name="Jiang J."/>
            <person name="Wang Q."/>
            <person name="Zhang B."/>
            <person name="Ji P."/>
            <person name="Sakyi L.B."/>
            <person name="Cui X."/>
            <person name="Yuan T."/>
            <person name="Jiang B."/>
            <person name="Yang W."/>
            <person name="Lam T.T.-Y."/>
            <person name="Chang Q."/>
            <person name="Ding S."/>
            <person name="Wang X."/>
            <person name="Zhu J."/>
            <person name="Ruan X."/>
            <person name="Zhao L."/>
            <person name="Wei J."/>
            <person name="Que T."/>
            <person name="Du C."/>
            <person name="Cheng J."/>
            <person name="Dai P."/>
            <person name="Han X."/>
            <person name="Huang E."/>
            <person name="Gao Y."/>
            <person name="Liu J."/>
            <person name="Shao H."/>
            <person name="Ye R."/>
            <person name="Li L."/>
            <person name="Wei W."/>
            <person name="Wang X."/>
            <person name="Wang C."/>
            <person name="Yang T."/>
            <person name="Huo Q."/>
            <person name="Li W."/>
            <person name="Guo W."/>
            <person name="Chen H."/>
            <person name="Zhou L."/>
            <person name="Ni X."/>
            <person name="Tian J."/>
            <person name="Zhou Y."/>
            <person name="Sheng Y."/>
            <person name="Liu T."/>
            <person name="Pan Y."/>
            <person name="Xia L."/>
            <person name="Li J."/>
            <person name="Zhao F."/>
            <person name="Cao W."/>
        </authorList>
    </citation>
    <scope>NUCLEOTIDE SEQUENCE</scope>
    <source>
        <strain evidence="1">Dsil-2018</strain>
    </source>
</reference>
<protein>
    <submittedName>
        <fullName evidence="1">Uncharacterized protein</fullName>
    </submittedName>
</protein>
<accession>A0ACB8D2R4</accession>
<organism evidence="1 2">
    <name type="scientific">Dermacentor silvarum</name>
    <name type="common">Tick</name>
    <dbReference type="NCBI Taxonomy" id="543639"/>
    <lineage>
        <taxon>Eukaryota</taxon>
        <taxon>Metazoa</taxon>
        <taxon>Ecdysozoa</taxon>
        <taxon>Arthropoda</taxon>
        <taxon>Chelicerata</taxon>
        <taxon>Arachnida</taxon>
        <taxon>Acari</taxon>
        <taxon>Parasitiformes</taxon>
        <taxon>Ixodida</taxon>
        <taxon>Ixodoidea</taxon>
        <taxon>Ixodidae</taxon>
        <taxon>Rhipicephalinae</taxon>
        <taxon>Dermacentor</taxon>
    </lineage>
</organism>
<dbReference type="EMBL" id="CM023472">
    <property type="protein sequence ID" value="KAH7958720.1"/>
    <property type="molecule type" value="Genomic_DNA"/>
</dbReference>
<gene>
    <name evidence="1" type="ORF">HPB49_004376</name>
</gene>
<sequence length="244" mass="26607">MLVIDLCSQVDPDITFDDAGDPVDHEAAARLRRRSAAQDSSLSGFASSILRRVRRAWFFGSSDKEPSSVPPTEAPEVTSTTSPAQYTTRRYSRNSDDDGFEASGDGIGDDEDLDDVSSTTHSGAGYPTFDGDRKFVGSPHVPDGSGRPTKTTHDQLPRLFSLLENWLPKLQQPSTRCCTAPNSSTPDPVFLQKSIAVKTALPFAGGTAWTRDEPHASFVQRIWTEDRGVLRLIALEALIARLVN</sequence>
<evidence type="ECO:0000313" key="2">
    <source>
        <dbReference type="Proteomes" id="UP000821865"/>
    </source>
</evidence>
<keyword evidence="2" id="KW-1185">Reference proteome</keyword>
<name>A0ACB8D2R4_DERSI</name>
<dbReference type="Proteomes" id="UP000821865">
    <property type="component" value="Chromosome 3"/>
</dbReference>
<evidence type="ECO:0000313" key="1">
    <source>
        <dbReference type="EMBL" id="KAH7958720.1"/>
    </source>
</evidence>